<keyword evidence="1" id="KW-0812">Transmembrane</keyword>
<organism evidence="2 3">
    <name type="scientific">Coffea canephora</name>
    <name type="common">Robusta coffee</name>
    <dbReference type="NCBI Taxonomy" id="49390"/>
    <lineage>
        <taxon>Eukaryota</taxon>
        <taxon>Viridiplantae</taxon>
        <taxon>Streptophyta</taxon>
        <taxon>Embryophyta</taxon>
        <taxon>Tracheophyta</taxon>
        <taxon>Spermatophyta</taxon>
        <taxon>Magnoliopsida</taxon>
        <taxon>eudicotyledons</taxon>
        <taxon>Gunneridae</taxon>
        <taxon>Pentapetalae</taxon>
        <taxon>asterids</taxon>
        <taxon>lamiids</taxon>
        <taxon>Gentianales</taxon>
        <taxon>Rubiaceae</taxon>
        <taxon>Ixoroideae</taxon>
        <taxon>Gardenieae complex</taxon>
        <taxon>Bertiereae - Coffeeae clade</taxon>
        <taxon>Coffeeae</taxon>
        <taxon>Coffea</taxon>
    </lineage>
</organism>
<sequence length="160" mass="18605">MPDMLNPCGNSLLFFFSNEMDVIKHFALFPEWGKLNIDTNITVYLRMLLCLSCLVQDSSGLQSLMVFSLFFFGVLFRVGIMVFSLSLLWLFCKFCQMLVLGTLHVFLHMCEFKCSGVSKNSFLWGQNAEYLSLSYRTITRSFFWCMLVSKSFSWDDRPLI</sequence>
<keyword evidence="1" id="KW-0472">Membrane</keyword>
<proteinExistence type="predicted"/>
<name>A0A068UTI3_COFCA</name>
<evidence type="ECO:0000256" key="1">
    <source>
        <dbReference type="SAM" id="Phobius"/>
    </source>
</evidence>
<feature type="transmembrane region" description="Helical" evidence="1">
    <location>
        <begin position="64"/>
        <end position="91"/>
    </location>
</feature>
<reference evidence="3" key="1">
    <citation type="journal article" date="2014" name="Science">
        <title>The coffee genome provides insight into the convergent evolution of caffeine biosynthesis.</title>
        <authorList>
            <person name="Denoeud F."/>
            <person name="Carretero-Paulet L."/>
            <person name="Dereeper A."/>
            <person name="Droc G."/>
            <person name="Guyot R."/>
            <person name="Pietrella M."/>
            <person name="Zheng C."/>
            <person name="Alberti A."/>
            <person name="Anthony F."/>
            <person name="Aprea G."/>
            <person name="Aury J.M."/>
            <person name="Bento P."/>
            <person name="Bernard M."/>
            <person name="Bocs S."/>
            <person name="Campa C."/>
            <person name="Cenci A."/>
            <person name="Combes M.C."/>
            <person name="Crouzillat D."/>
            <person name="Da Silva C."/>
            <person name="Daddiego L."/>
            <person name="De Bellis F."/>
            <person name="Dussert S."/>
            <person name="Garsmeur O."/>
            <person name="Gayraud T."/>
            <person name="Guignon V."/>
            <person name="Jahn K."/>
            <person name="Jamilloux V."/>
            <person name="Joet T."/>
            <person name="Labadie K."/>
            <person name="Lan T."/>
            <person name="Leclercq J."/>
            <person name="Lepelley M."/>
            <person name="Leroy T."/>
            <person name="Li L.T."/>
            <person name="Librado P."/>
            <person name="Lopez L."/>
            <person name="Munoz A."/>
            <person name="Noel B."/>
            <person name="Pallavicini A."/>
            <person name="Perrotta G."/>
            <person name="Poncet V."/>
            <person name="Pot D."/>
            <person name="Priyono X."/>
            <person name="Rigoreau M."/>
            <person name="Rouard M."/>
            <person name="Rozas J."/>
            <person name="Tranchant-Dubreuil C."/>
            <person name="VanBuren R."/>
            <person name="Zhang Q."/>
            <person name="Andrade A.C."/>
            <person name="Argout X."/>
            <person name="Bertrand B."/>
            <person name="de Kochko A."/>
            <person name="Graziosi G."/>
            <person name="Henry R.J."/>
            <person name="Jayarama X."/>
            <person name="Ming R."/>
            <person name="Nagai C."/>
            <person name="Rounsley S."/>
            <person name="Sankoff D."/>
            <person name="Giuliano G."/>
            <person name="Albert V.A."/>
            <person name="Wincker P."/>
            <person name="Lashermes P."/>
        </authorList>
    </citation>
    <scope>NUCLEOTIDE SEQUENCE [LARGE SCALE GENOMIC DNA]</scope>
    <source>
        <strain evidence="3">cv. DH200-94</strain>
    </source>
</reference>
<dbReference type="EMBL" id="HG739143">
    <property type="protein sequence ID" value="CDP11696.1"/>
    <property type="molecule type" value="Genomic_DNA"/>
</dbReference>
<dbReference type="Proteomes" id="UP000295252">
    <property type="component" value="Chromosome X"/>
</dbReference>
<protein>
    <submittedName>
        <fullName evidence="2">Uncharacterized protein</fullName>
    </submittedName>
</protein>
<evidence type="ECO:0000313" key="3">
    <source>
        <dbReference type="Proteomes" id="UP000295252"/>
    </source>
</evidence>
<accession>A0A068UTI3</accession>
<evidence type="ECO:0000313" key="2">
    <source>
        <dbReference type="EMBL" id="CDP11696.1"/>
    </source>
</evidence>
<keyword evidence="1" id="KW-1133">Transmembrane helix</keyword>
<dbReference type="InParanoid" id="A0A068UTI3"/>
<dbReference type="AlphaFoldDB" id="A0A068UTI3"/>
<dbReference type="Gramene" id="CDP11696">
    <property type="protein sequence ID" value="CDP11696"/>
    <property type="gene ID" value="GSCOC_T00034154001"/>
</dbReference>
<keyword evidence="3" id="KW-1185">Reference proteome</keyword>
<gene>
    <name evidence="2" type="ORF">GSCOC_T00034154001</name>
</gene>